<dbReference type="Gene3D" id="3.20.20.100">
    <property type="entry name" value="NADP-dependent oxidoreductase domain"/>
    <property type="match status" value="1"/>
</dbReference>
<dbReference type="InterPro" id="IPR023210">
    <property type="entry name" value="NADP_OxRdtase_dom"/>
</dbReference>
<dbReference type="HOGENOM" id="CLU_023205_12_2_1"/>
<name>A0A0D0B7Y9_9AGAR</name>
<dbReference type="AlphaFoldDB" id="A0A0D0B7Y9"/>
<dbReference type="PANTHER" id="PTHR43827:SF3">
    <property type="entry name" value="NADP-DEPENDENT OXIDOREDUCTASE DOMAIN-CONTAINING PROTEIN"/>
    <property type="match status" value="1"/>
</dbReference>
<dbReference type="Pfam" id="PF00248">
    <property type="entry name" value="Aldo_ket_red"/>
    <property type="match status" value="2"/>
</dbReference>
<protein>
    <recommendedName>
        <fullName evidence="4">NADP-dependent oxidoreductase domain-containing protein</fullName>
    </recommendedName>
</protein>
<accession>A0A0D0B7Y9</accession>
<evidence type="ECO:0000313" key="6">
    <source>
        <dbReference type="Proteomes" id="UP000053593"/>
    </source>
</evidence>
<evidence type="ECO:0000256" key="1">
    <source>
        <dbReference type="ARBA" id="ARBA00007905"/>
    </source>
</evidence>
<dbReference type="InterPro" id="IPR036812">
    <property type="entry name" value="NAD(P)_OxRdtase_dom_sf"/>
</dbReference>
<reference evidence="5 6" key="1">
    <citation type="submission" date="2014-04" db="EMBL/GenBank/DDBJ databases">
        <title>Evolutionary Origins and Diversification of the Mycorrhizal Mutualists.</title>
        <authorList>
            <consortium name="DOE Joint Genome Institute"/>
            <consortium name="Mycorrhizal Genomics Consortium"/>
            <person name="Kohler A."/>
            <person name="Kuo A."/>
            <person name="Nagy L.G."/>
            <person name="Floudas D."/>
            <person name="Copeland A."/>
            <person name="Barry K.W."/>
            <person name="Cichocki N."/>
            <person name="Veneault-Fourrey C."/>
            <person name="LaButti K."/>
            <person name="Lindquist E.A."/>
            <person name="Lipzen A."/>
            <person name="Lundell T."/>
            <person name="Morin E."/>
            <person name="Murat C."/>
            <person name="Riley R."/>
            <person name="Ohm R."/>
            <person name="Sun H."/>
            <person name="Tunlid A."/>
            <person name="Henrissat B."/>
            <person name="Grigoriev I.V."/>
            <person name="Hibbett D.S."/>
            <person name="Martin F."/>
        </authorList>
    </citation>
    <scope>NUCLEOTIDE SEQUENCE [LARGE SCALE GENOMIC DNA]</scope>
    <source>
        <strain evidence="5 6">FD-317 M1</strain>
    </source>
</reference>
<evidence type="ECO:0000313" key="5">
    <source>
        <dbReference type="EMBL" id="KIK50236.1"/>
    </source>
</evidence>
<dbReference type="PANTHER" id="PTHR43827">
    <property type="entry name" value="2,5-DIKETO-D-GLUCONIC ACID REDUCTASE"/>
    <property type="match status" value="1"/>
</dbReference>
<organism evidence="5 6">
    <name type="scientific">Collybiopsis luxurians FD-317 M1</name>
    <dbReference type="NCBI Taxonomy" id="944289"/>
    <lineage>
        <taxon>Eukaryota</taxon>
        <taxon>Fungi</taxon>
        <taxon>Dikarya</taxon>
        <taxon>Basidiomycota</taxon>
        <taxon>Agaricomycotina</taxon>
        <taxon>Agaricomycetes</taxon>
        <taxon>Agaricomycetidae</taxon>
        <taxon>Agaricales</taxon>
        <taxon>Marasmiineae</taxon>
        <taxon>Omphalotaceae</taxon>
        <taxon>Collybiopsis</taxon>
        <taxon>Collybiopsis luxurians</taxon>
    </lineage>
</organism>
<dbReference type="SUPFAM" id="SSF51430">
    <property type="entry name" value="NAD(P)-linked oxidoreductase"/>
    <property type="match status" value="1"/>
</dbReference>
<evidence type="ECO:0000259" key="4">
    <source>
        <dbReference type="Pfam" id="PF00248"/>
    </source>
</evidence>
<proteinExistence type="inferred from homology"/>
<evidence type="ECO:0000256" key="2">
    <source>
        <dbReference type="ARBA" id="ARBA00022857"/>
    </source>
</evidence>
<dbReference type="OrthoDB" id="416253at2759"/>
<feature type="domain" description="NADP-dependent oxidoreductase" evidence="4">
    <location>
        <begin position="94"/>
        <end position="152"/>
    </location>
</feature>
<keyword evidence="3" id="KW-0560">Oxidoreductase</keyword>
<keyword evidence="6" id="KW-1185">Reference proteome</keyword>
<feature type="domain" description="NADP-dependent oxidoreductase" evidence="4">
    <location>
        <begin position="20"/>
        <end position="79"/>
    </location>
</feature>
<gene>
    <name evidence="5" type="ORF">GYMLUDRAFT_234712</name>
</gene>
<dbReference type="InterPro" id="IPR020471">
    <property type="entry name" value="AKR"/>
</dbReference>
<sequence length="166" mass="17950">MAKLAEFEILKLLCQHPVSTRSISVSNFGVNDLATLLASAKIPPAANQILLHPYVYAAQAPIIDYAKKHNIVIEAYSALIPLTERPGGPVDVPINKIAKKRNLAAEQVLLAWVKAKGAVSVTTSSKKDRLQRYLDAGDIELTDAEITAIDAAGASAQSHELWRSRV</sequence>
<comment type="similarity">
    <text evidence="1">Belongs to the aldo/keto reductase family.</text>
</comment>
<evidence type="ECO:0000256" key="3">
    <source>
        <dbReference type="ARBA" id="ARBA00023002"/>
    </source>
</evidence>
<dbReference type="GO" id="GO:0016616">
    <property type="term" value="F:oxidoreductase activity, acting on the CH-OH group of donors, NAD or NADP as acceptor"/>
    <property type="evidence" value="ECO:0007669"/>
    <property type="project" value="UniProtKB-ARBA"/>
</dbReference>
<dbReference type="EMBL" id="KN834916">
    <property type="protein sequence ID" value="KIK50236.1"/>
    <property type="molecule type" value="Genomic_DNA"/>
</dbReference>
<dbReference type="Proteomes" id="UP000053593">
    <property type="component" value="Unassembled WGS sequence"/>
</dbReference>
<keyword evidence="2" id="KW-0521">NADP</keyword>